<evidence type="ECO:0008006" key="8">
    <source>
        <dbReference type="Google" id="ProtNLM"/>
    </source>
</evidence>
<feature type="compositionally biased region" description="Polar residues" evidence="2">
    <location>
        <begin position="1702"/>
        <end position="1711"/>
    </location>
</feature>
<feature type="domain" description="PDZ" evidence="4">
    <location>
        <begin position="65"/>
        <end position="139"/>
    </location>
</feature>
<dbReference type="FunFam" id="2.30.29.30:FF:000024">
    <property type="entry name" value="Spectrin beta chain"/>
    <property type="match status" value="1"/>
</dbReference>
<dbReference type="CDD" id="cd01253">
    <property type="entry name" value="PH_ARHGAP21-like"/>
    <property type="match status" value="1"/>
</dbReference>
<feature type="compositionally biased region" description="Polar residues" evidence="2">
    <location>
        <begin position="1616"/>
        <end position="1672"/>
    </location>
</feature>
<evidence type="ECO:0000259" key="3">
    <source>
        <dbReference type="PROSITE" id="PS50003"/>
    </source>
</evidence>
<dbReference type="GeneID" id="110254696"/>
<feature type="compositionally biased region" description="Low complexity" evidence="2">
    <location>
        <begin position="1855"/>
        <end position="1864"/>
    </location>
</feature>
<dbReference type="SUPFAM" id="SSF50729">
    <property type="entry name" value="PH domain-like"/>
    <property type="match status" value="1"/>
</dbReference>
<dbReference type="InterPro" id="IPR008936">
    <property type="entry name" value="Rho_GTPase_activation_prot"/>
</dbReference>
<feature type="compositionally biased region" description="Basic and acidic residues" evidence="2">
    <location>
        <begin position="365"/>
        <end position="375"/>
    </location>
</feature>
<keyword evidence="7" id="KW-1185">Reference proteome</keyword>
<dbReference type="Pfam" id="PF00620">
    <property type="entry name" value="RhoGAP"/>
    <property type="match status" value="1"/>
</dbReference>
<feature type="compositionally biased region" description="Basic residues" evidence="2">
    <location>
        <begin position="784"/>
        <end position="795"/>
    </location>
</feature>
<feature type="compositionally biased region" description="Basic and acidic residues" evidence="2">
    <location>
        <begin position="1361"/>
        <end position="1372"/>
    </location>
</feature>
<feature type="compositionally biased region" description="Basic and acidic residues" evidence="2">
    <location>
        <begin position="1811"/>
        <end position="1825"/>
    </location>
</feature>
<dbReference type="SMART" id="SM00324">
    <property type="entry name" value="RhoGAP"/>
    <property type="match status" value="1"/>
</dbReference>
<dbReference type="SMART" id="SM00233">
    <property type="entry name" value="PH"/>
    <property type="match status" value="1"/>
</dbReference>
<reference evidence="6" key="1">
    <citation type="submission" date="2022-11" db="UniProtKB">
        <authorList>
            <consortium name="EnsemblMetazoa"/>
        </authorList>
    </citation>
    <scope>IDENTIFICATION</scope>
</reference>
<feature type="compositionally biased region" description="Low complexity" evidence="2">
    <location>
        <begin position="336"/>
        <end position="349"/>
    </location>
</feature>
<dbReference type="InterPro" id="IPR001849">
    <property type="entry name" value="PH_domain"/>
</dbReference>
<keyword evidence="1" id="KW-0343">GTPase activation</keyword>
<dbReference type="Proteomes" id="UP000887567">
    <property type="component" value="Unplaced"/>
</dbReference>
<feature type="region of interest" description="Disordered" evidence="2">
    <location>
        <begin position="773"/>
        <end position="800"/>
    </location>
</feature>
<feature type="region of interest" description="Disordered" evidence="2">
    <location>
        <begin position="1"/>
        <end position="21"/>
    </location>
</feature>
<dbReference type="PROSITE" id="PS50003">
    <property type="entry name" value="PH_DOMAIN"/>
    <property type="match status" value="1"/>
</dbReference>
<dbReference type="InterPro" id="IPR011993">
    <property type="entry name" value="PH-like_dom_sf"/>
</dbReference>
<evidence type="ECO:0000256" key="2">
    <source>
        <dbReference type="SAM" id="MobiDB-lite"/>
    </source>
</evidence>
<feature type="compositionally biased region" description="Basic and acidic residues" evidence="2">
    <location>
        <begin position="1264"/>
        <end position="1276"/>
    </location>
</feature>
<evidence type="ECO:0000313" key="6">
    <source>
        <dbReference type="EnsemblMetazoa" id="XP_020917383.1"/>
    </source>
</evidence>
<dbReference type="Gene3D" id="1.10.555.10">
    <property type="entry name" value="Rho GTPase activation protein"/>
    <property type="match status" value="1"/>
</dbReference>
<feature type="compositionally biased region" description="Basic and acidic residues" evidence="2">
    <location>
        <begin position="1712"/>
        <end position="1763"/>
    </location>
</feature>
<feature type="compositionally biased region" description="Basic and acidic residues" evidence="2">
    <location>
        <begin position="1603"/>
        <end position="1615"/>
    </location>
</feature>
<evidence type="ECO:0000256" key="1">
    <source>
        <dbReference type="ARBA" id="ARBA00022468"/>
    </source>
</evidence>
<dbReference type="SUPFAM" id="SSF48350">
    <property type="entry name" value="GTPase activation domain, GAP"/>
    <property type="match status" value="1"/>
</dbReference>
<feature type="compositionally biased region" description="Polar residues" evidence="2">
    <location>
        <begin position="1277"/>
        <end position="1287"/>
    </location>
</feature>
<feature type="region of interest" description="Disordered" evidence="2">
    <location>
        <begin position="1431"/>
        <end position="1565"/>
    </location>
</feature>
<feature type="region of interest" description="Disordered" evidence="2">
    <location>
        <begin position="1066"/>
        <end position="1131"/>
    </location>
</feature>
<feature type="compositionally biased region" description="Low complexity" evidence="2">
    <location>
        <begin position="1249"/>
        <end position="1263"/>
    </location>
</feature>
<feature type="compositionally biased region" description="Basic residues" evidence="2">
    <location>
        <begin position="1926"/>
        <end position="1937"/>
    </location>
</feature>
<feature type="region of interest" description="Disordered" evidence="2">
    <location>
        <begin position="1912"/>
        <end position="1937"/>
    </location>
</feature>
<dbReference type="EnsemblMetazoa" id="XM_021061724.2">
    <property type="protein sequence ID" value="XP_020917383.1"/>
    <property type="gene ID" value="LOC110254696"/>
</dbReference>
<dbReference type="Pfam" id="PF17820">
    <property type="entry name" value="PDZ_6"/>
    <property type="match status" value="1"/>
</dbReference>
<dbReference type="GO" id="GO:0005543">
    <property type="term" value="F:phospholipid binding"/>
    <property type="evidence" value="ECO:0007669"/>
    <property type="project" value="InterPro"/>
</dbReference>
<feature type="compositionally biased region" description="Polar residues" evidence="2">
    <location>
        <begin position="1"/>
        <end position="10"/>
    </location>
</feature>
<dbReference type="PANTHER" id="PTHR23175:SF23">
    <property type="entry name" value="PDZ DOMAIN-CONTAINING PROTEIN"/>
    <property type="match status" value="1"/>
</dbReference>
<dbReference type="PRINTS" id="PR00683">
    <property type="entry name" value="SPECTRINPH"/>
</dbReference>
<feature type="compositionally biased region" description="Polar residues" evidence="2">
    <location>
        <begin position="1325"/>
        <end position="1341"/>
    </location>
</feature>
<feature type="region of interest" description="Disordered" evidence="2">
    <location>
        <begin position="163"/>
        <end position="248"/>
    </location>
</feature>
<evidence type="ECO:0000259" key="4">
    <source>
        <dbReference type="PROSITE" id="PS50106"/>
    </source>
</evidence>
<feature type="compositionally biased region" description="Low complexity" evidence="2">
    <location>
        <begin position="163"/>
        <end position="180"/>
    </location>
</feature>
<dbReference type="InterPro" id="IPR001478">
    <property type="entry name" value="PDZ"/>
</dbReference>
<dbReference type="OrthoDB" id="6281275at2759"/>
<feature type="region of interest" description="Disordered" evidence="2">
    <location>
        <begin position="1847"/>
        <end position="1896"/>
    </location>
</feature>
<feature type="region of interest" description="Disordered" evidence="2">
    <location>
        <begin position="735"/>
        <end position="758"/>
    </location>
</feature>
<feature type="compositionally biased region" description="Polar residues" evidence="2">
    <location>
        <begin position="1476"/>
        <end position="1485"/>
    </location>
</feature>
<feature type="region of interest" description="Disordered" evidence="2">
    <location>
        <begin position="296"/>
        <end position="381"/>
    </location>
</feature>
<dbReference type="Gene3D" id="2.30.42.10">
    <property type="match status" value="1"/>
</dbReference>
<dbReference type="RefSeq" id="XP_020917383.1">
    <property type="nucleotide sequence ID" value="XM_021061724.2"/>
</dbReference>
<feature type="domain" description="PH" evidence="3">
    <location>
        <begin position="600"/>
        <end position="713"/>
    </location>
</feature>
<accession>A0A913YBX2</accession>
<evidence type="ECO:0000259" key="5">
    <source>
        <dbReference type="PROSITE" id="PS50238"/>
    </source>
</evidence>
<feature type="domain" description="Rho-GAP" evidence="5">
    <location>
        <begin position="815"/>
        <end position="1003"/>
    </location>
</feature>
<feature type="compositionally biased region" description="Basic and acidic residues" evidence="2">
    <location>
        <begin position="1775"/>
        <end position="1804"/>
    </location>
</feature>
<feature type="compositionally biased region" description="Low complexity" evidence="2">
    <location>
        <begin position="1288"/>
        <end position="1308"/>
    </location>
</feature>
<dbReference type="Gene3D" id="2.30.29.30">
    <property type="entry name" value="Pleckstrin-homology domain (PH domain)/Phosphotyrosine-binding domain (PTB)"/>
    <property type="match status" value="1"/>
</dbReference>
<dbReference type="PANTHER" id="PTHR23175">
    <property type="entry name" value="PDZ DOMAIN-CONTAINING PROTEIN"/>
    <property type="match status" value="1"/>
</dbReference>
<feature type="compositionally biased region" description="Basic and acidic residues" evidence="2">
    <location>
        <begin position="1673"/>
        <end position="1700"/>
    </location>
</feature>
<dbReference type="InterPro" id="IPR036034">
    <property type="entry name" value="PDZ_sf"/>
</dbReference>
<feature type="compositionally biased region" description="Polar residues" evidence="2">
    <location>
        <begin position="308"/>
        <end position="332"/>
    </location>
</feature>
<feature type="compositionally biased region" description="Polar residues" evidence="2">
    <location>
        <begin position="181"/>
        <end position="195"/>
    </location>
</feature>
<dbReference type="SMART" id="SM00228">
    <property type="entry name" value="PDZ"/>
    <property type="match status" value="1"/>
</dbReference>
<dbReference type="PROSITE" id="PS50238">
    <property type="entry name" value="RHOGAP"/>
    <property type="match status" value="1"/>
</dbReference>
<dbReference type="SUPFAM" id="SSF50156">
    <property type="entry name" value="PDZ domain-like"/>
    <property type="match status" value="1"/>
</dbReference>
<feature type="compositionally biased region" description="Basic and acidic residues" evidence="2">
    <location>
        <begin position="1202"/>
        <end position="1216"/>
    </location>
</feature>
<dbReference type="PROSITE" id="PS50106">
    <property type="entry name" value="PDZ"/>
    <property type="match status" value="1"/>
</dbReference>
<dbReference type="OMA" id="DWFFEES"/>
<feature type="region of interest" description="Disordered" evidence="2">
    <location>
        <begin position="1585"/>
        <end position="1825"/>
    </location>
</feature>
<dbReference type="GO" id="GO:0005096">
    <property type="term" value="F:GTPase activator activity"/>
    <property type="evidence" value="ECO:0007669"/>
    <property type="project" value="UniProtKB-KW"/>
</dbReference>
<dbReference type="InterPro" id="IPR000198">
    <property type="entry name" value="RhoGAP_dom"/>
</dbReference>
<feature type="region of interest" description="Disordered" evidence="2">
    <location>
        <begin position="1153"/>
        <end position="1413"/>
    </location>
</feature>
<dbReference type="FunFam" id="1.10.555.10:FF:000058">
    <property type="entry name" value="GTPase-activating protein pac-1"/>
    <property type="match status" value="1"/>
</dbReference>
<organism evidence="6 7">
    <name type="scientific">Exaiptasia diaphana</name>
    <name type="common">Tropical sea anemone</name>
    <name type="synonym">Aiptasia pulchella</name>
    <dbReference type="NCBI Taxonomy" id="2652724"/>
    <lineage>
        <taxon>Eukaryota</taxon>
        <taxon>Metazoa</taxon>
        <taxon>Cnidaria</taxon>
        <taxon>Anthozoa</taxon>
        <taxon>Hexacorallia</taxon>
        <taxon>Actiniaria</taxon>
        <taxon>Aiptasiidae</taxon>
        <taxon>Exaiptasia</taxon>
    </lineage>
</organism>
<feature type="compositionally biased region" description="Polar residues" evidence="2">
    <location>
        <begin position="350"/>
        <end position="360"/>
    </location>
</feature>
<dbReference type="KEGG" id="epa:110254696"/>
<dbReference type="InterPro" id="IPR041681">
    <property type="entry name" value="PH_9"/>
</dbReference>
<dbReference type="GO" id="GO:0007165">
    <property type="term" value="P:signal transduction"/>
    <property type="evidence" value="ECO:0007669"/>
    <property type="project" value="InterPro"/>
</dbReference>
<feature type="compositionally biased region" description="Basic and acidic residues" evidence="2">
    <location>
        <begin position="204"/>
        <end position="216"/>
    </location>
</feature>
<name>A0A913YBX2_EXADI</name>
<protein>
    <recommendedName>
        <fullName evidence="8">Rho GTPase-activating protein 21</fullName>
    </recommendedName>
</protein>
<feature type="compositionally biased region" description="Basic and acidic residues" evidence="2">
    <location>
        <begin position="1436"/>
        <end position="1475"/>
    </location>
</feature>
<sequence length="1937" mass="213693">MAHSQASTEEVQLVPADSNASHNKTVTPKTIVLHRVSNSFGFTLRHFIVYAPEVISSVPSNESRTINGIDNEPSRSQQIDAIFVRQVSPNGPADKAGLSSGDQVVSVNGIHITNKSYKQVIDLIQKSHDSVELGIIPKEECILQLVSPVMTVSHQSVNKAKLTDTTTSPSITSTMTIAPSQPSTNDSQSSASLMVSISDPPDNVTRRSSVDRHAQENRNYVVSNKYDEVNNNSDENKKSNQGTKGPGGGTFFFATTDYTGKPKALHFQRGTNLDQLQVVDNGKSRSKSLPSVEMEGFQNWQERHKHNIPSQRNGPKMSMNESSLEININQPENKPVLSSSRVVASDSPSTVNVSTNSDFMSRQPIAREPKRRPSTEESSSFLVKTISSHMNRERSPSALQSSTVGATLLESQPTGNSDASQPINVQTNQVSVYTNSSEQIQLSLSNETGDRFGINKKQQTFEERRAQQAGTSPRQRRTSYLMATNAANRNSTKSKPSGISYGGVVKKTPTLSSALSSTFMTPMMAHVSSGTDTPKDEAPMDEDEIFVDNETGIDVSLGPRVGRRISYVMATSSSTSPRVVLEGMKEEDEQSNETVSGLMEVIKEGFLWKKLVVRDGGKRSSSRSWKAVYCILRGHVLYSHKDRDSAHQTKPGDSGDDQQPISIKSCIIDIAHDYTKRKNVFRLTTFNGWEYLFQCEDESSMLKWIEAIQSNNNPDEDESGVTSQSLIIRRMKNVEQESTGTSHSSGHKLTPTPAKIPNFSNLKKSLSFKNISGIQNKDEGSKNKWNKSSKKRKKQSPNMVNYVQGHSIGVPLEMCPMSRVIKCVPVLVEHCCDVIDKKGIECVGVYRVPGNSAAVSLLQDEVNNKGAESVNFEEEKWHDVNNITSLLKQFLRKLPEGLLTADLYEGFIEANKKEDPVERMWALKCLINELPEHSFETLKFLLAHLKRIADNAETNKMEARNLAIVFGPTLVRTGEDTMISMVKDMSDQCRIVETLLTHSDWFFEESGEGDEPPSKPPVSAGGQDHFVSMRVLSSLGQAAGNFGEDGNMKSKSGGGLAHISLHIPKFRGKHSKSESHDSSSPEAVMSDGSVSPTLDRGGLPIRAAAGSCPGSPTQERHKLAPKRSSDLTSLSTGSITPAFEVVDDSRIRGSSSLKAYSYARPPPPSYRKVGPQRGMNQTSEPGPEAMPVCVTFTGPTTPESEIAPKFEYDPDQDSHTSKPSFASLSEETRLRLLKVSLHQKAMEKKRQSESSSPGLSPPSSSHFDASDDSHPRKSTDSENFGSSEHLPSSSNTSRSSSTPSSKTASLDSLHQSDNPEGRKIHPARVTTSGGWKATPSQSTVTPNPPPPIETSETVVTVVQGKDVKSSAGEAKRRPSSSDIRARRNTAEGLRVRPSMQSESSDSSSEDEASELQLNMSKSFDEKLRILLDLNYPFNQDGRKKVENDEIPSSEHSRKLSIDKHRQSSESDRHSVDDNRSSTCSLPVSNSERRPSFELKPPTRRRVSVDGTETRTTIQIEPRKISTLSSPPDRRPSSETTKTVINVDTQRKNSFPGGERHSAPLQPVMGRVRTTTPVALKEFKIASATFRKDLVGAGQRGQPRKVVHKDSPIIKAKTEESSITISPAPSPRSSYGSLARSPRSSVTDASPRNSFGESPRNSRSEVNINLSRSQRPSQGERKPSAQTEHKSLPNSERKPPSEAERASQVNQKSPSQSERRLPSEEDRKPLPQAERKSLPQTDRKTHSQSERKSLSKSERKPPQTERKPPSKYAAMAARLHQVEPKVMGRESGVKPKTFPRDGGQRRDILPSKGRHTFKEPGREKQAHHLETNAQHIADLLEEMHSERLKMMRQRSDISGQAQKAAAQRAASRRRRRSVGDENEPNLKELEVKDTDEDKDCLLKTSSDVTRYKWSAEQQDIKQATNRVHPGSTKKGKSRKDYN</sequence>
<evidence type="ECO:0000313" key="7">
    <source>
        <dbReference type="Proteomes" id="UP000887567"/>
    </source>
</evidence>
<feature type="region of interest" description="Disordered" evidence="2">
    <location>
        <begin position="1004"/>
        <end position="1023"/>
    </location>
</feature>
<feature type="compositionally biased region" description="Polar residues" evidence="2">
    <location>
        <begin position="1533"/>
        <end position="1543"/>
    </location>
</feature>
<dbReference type="InterPro" id="IPR001605">
    <property type="entry name" value="PH_dom-spectrin-type"/>
</dbReference>
<proteinExistence type="predicted"/>
<dbReference type="InterPro" id="IPR041489">
    <property type="entry name" value="PDZ_6"/>
</dbReference>
<dbReference type="Pfam" id="PF15410">
    <property type="entry name" value="PH_9"/>
    <property type="match status" value="1"/>
</dbReference>